<feature type="compositionally biased region" description="Basic residues" evidence="1">
    <location>
        <begin position="295"/>
        <end position="308"/>
    </location>
</feature>
<feature type="compositionally biased region" description="Low complexity" evidence="1">
    <location>
        <begin position="366"/>
        <end position="383"/>
    </location>
</feature>
<feature type="compositionally biased region" description="Basic and acidic residues" evidence="1">
    <location>
        <begin position="209"/>
        <end position="223"/>
    </location>
</feature>
<evidence type="ECO:0000313" key="3">
    <source>
        <dbReference type="Proteomes" id="UP000193067"/>
    </source>
</evidence>
<dbReference type="OrthoDB" id="2690066at2759"/>
<feature type="compositionally biased region" description="Pro residues" evidence="1">
    <location>
        <begin position="154"/>
        <end position="164"/>
    </location>
</feature>
<dbReference type="Proteomes" id="UP000193067">
    <property type="component" value="Unassembled WGS sequence"/>
</dbReference>
<dbReference type="AlphaFoldDB" id="A0A1Y2IK58"/>
<keyword evidence="3" id="KW-1185">Reference proteome</keyword>
<feature type="compositionally biased region" description="Basic and acidic residues" evidence="1">
    <location>
        <begin position="193"/>
        <end position="202"/>
    </location>
</feature>
<feature type="compositionally biased region" description="Pro residues" evidence="1">
    <location>
        <begin position="561"/>
        <end position="574"/>
    </location>
</feature>
<feature type="compositionally biased region" description="Low complexity" evidence="1">
    <location>
        <begin position="699"/>
        <end position="708"/>
    </location>
</feature>
<reference evidence="2 3" key="1">
    <citation type="journal article" date="2015" name="Biotechnol. Biofuels">
        <title>Enhanced degradation of softwood versus hardwood by the white-rot fungus Pycnoporus coccineus.</title>
        <authorList>
            <person name="Couturier M."/>
            <person name="Navarro D."/>
            <person name="Chevret D."/>
            <person name="Henrissat B."/>
            <person name="Piumi F."/>
            <person name="Ruiz-Duenas F.J."/>
            <person name="Martinez A.T."/>
            <person name="Grigoriev I.V."/>
            <person name="Riley R."/>
            <person name="Lipzen A."/>
            <person name="Berrin J.G."/>
            <person name="Master E.R."/>
            <person name="Rosso M.N."/>
        </authorList>
    </citation>
    <scope>NUCLEOTIDE SEQUENCE [LARGE SCALE GENOMIC DNA]</scope>
    <source>
        <strain evidence="2 3">BRFM310</strain>
    </source>
</reference>
<organism evidence="2 3">
    <name type="scientific">Trametes coccinea (strain BRFM310)</name>
    <name type="common">Pycnoporus coccineus</name>
    <dbReference type="NCBI Taxonomy" id="1353009"/>
    <lineage>
        <taxon>Eukaryota</taxon>
        <taxon>Fungi</taxon>
        <taxon>Dikarya</taxon>
        <taxon>Basidiomycota</taxon>
        <taxon>Agaricomycotina</taxon>
        <taxon>Agaricomycetes</taxon>
        <taxon>Polyporales</taxon>
        <taxon>Polyporaceae</taxon>
        <taxon>Trametes</taxon>
    </lineage>
</organism>
<feature type="compositionally biased region" description="Pro residues" evidence="1">
    <location>
        <begin position="320"/>
        <end position="329"/>
    </location>
</feature>
<feature type="compositionally biased region" description="Low complexity" evidence="1">
    <location>
        <begin position="494"/>
        <end position="504"/>
    </location>
</feature>
<sequence length="891" mass="95371">MNSTSPAGPPSFARPQRADPNPENRTSGLRASILESALELGIASNRTVANWMFNSVPEVDEEAENEDTTSPSLTYASTATSEESNLSAGLAQRAQPGVGILVNGKDISLSLDTSVQDSQRTGHSPERTTPPDSTQRTLQFDLRATPEPRMYSPSPSPATAPSPQPKSKLSKLRRKNKPDGGYESDGGYMSDGGKTKEKEKKSRMFGRSKKSETDAGATDHETDGGYLSEASVKKKKSKKEKKKPKNTDSPATDYETDKGYSSSFSKSRSRKQSVTSPVSGGEESDGGYLSEASSKKRRFFRLNSKSRKKQDSFDSAEQAPPVPSLPPLTLPIADKWSRATTPQPADSRNVTPLPSDTSSVVRPSQDTFMSTDTLTTTPDTSTVESDEKRESTLSSDDGLTRAFMDAESVRSPSIDVLASFSSFRRGGPLSPSKLPFRNFGHGSDSPASPRSPLVPSLSPSKSVRSRPQISAPNTSNLAPKHVPVPLTLTPPTPTTSSPRYPTTPDSDYVLITPSGTAPTTPHALEQGHNSNLSVASSTTSSLNGPPSPGLSRPKGLGHYDLPPPSPPPRGPLPDVPSDISRSTSPSWSMMGVDQSTSRFPRSAPADAADPRGLQQQYRPSPPLSDRPNTAAPHPLSREIATEAVPRIASPVPPALRGRVSPFPTAPVLPREQTTPLMRRTSKLTKDAVVRATRALQSNPPASASAYPSGHNKWPSQEQQLDAQWQPRSASALDTRRPSGVSGPQGSDDEQSFLAYDDDDDLSGSSPNTRPASAEPPEPSPDVNAILAGFRAERDAQRNGLKPDMMRESHTLSAIVAGYAEGDRDTMYLDSEEGGGDRYSVWSDAASHHSFLDGERSAAIRAKFVKRVEAMYGKDTVPPVPYLDPGLKGGSS</sequence>
<dbReference type="STRING" id="1353009.A0A1Y2IK58"/>
<feature type="compositionally biased region" description="Acidic residues" evidence="1">
    <location>
        <begin position="746"/>
        <end position="761"/>
    </location>
</feature>
<feature type="compositionally biased region" description="Low complexity" evidence="1">
    <location>
        <begin position="529"/>
        <end position="544"/>
    </location>
</feature>
<feature type="compositionally biased region" description="Polar residues" evidence="1">
    <location>
        <begin position="338"/>
        <end position="365"/>
    </location>
</feature>
<name>A0A1Y2IK58_TRAC3</name>
<evidence type="ECO:0000313" key="2">
    <source>
        <dbReference type="EMBL" id="OSD00292.1"/>
    </source>
</evidence>
<feature type="compositionally biased region" description="Polar residues" evidence="1">
    <location>
        <begin position="468"/>
        <end position="477"/>
    </location>
</feature>
<feature type="compositionally biased region" description="Polar residues" evidence="1">
    <location>
        <begin position="713"/>
        <end position="728"/>
    </location>
</feature>
<feature type="compositionally biased region" description="Polar residues" evidence="1">
    <location>
        <begin position="111"/>
        <end position="122"/>
    </location>
</feature>
<accession>A0A1Y2IK58</accession>
<feature type="compositionally biased region" description="Polar residues" evidence="1">
    <location>
        <begin position="579"/>
        <end position="599"/>
    </location>
</feature>
<gene>
    <name evidence="2" type="ORF">PYCCODRAFT_1393564</name>
</gene>
<evidence type="ECO:0000256" key="1">
    <source>
        <dbReference type="SAM" id="MobiDB-lite"/>
    </source>
</evidence>
<protein>
    <submittedName>
        <fullName evidence="2">Uncharacterized protein</fullName>
    </submittedName>
</protein>
<dbReference type="EMBL" id="KZ084119">
    <property type="protein sequence ID" value="OSD00292.1"/>
    <property type="molecule type" value="Genomic_DNA"/>
</dbReference>
<feature type="compositionally biased region" description="Basic residues" evidence="1">
    <location>
        <begin position="233"/>
        <end position="244"/>
    </location>
</feature>
<feature type="region of interest" description="Disordered" evidence="1">
    <location>
        <begin position="1"/>
        <end position="28"/>
    </location>
</feature>
<proteinExistence type="predicted"/>
<feature type="region of interest" description="Disordered" evidence="1">
    <location>
        <begin position="59"/>
        <end position="91"/>
    </location>
</feature>
<feature type="compositionally biased region" description="Low complexity" evidence="1">
    <location>
        <begin position="445"/>
        <end position="467"/>
    </location>
</feature>
<feature type="region of interest" description="Disordered" evidence="1">
    <location>
        <begin position="111"/>
        <end position="783"/>
    </location>
</feature>
<feature type="compositionally biased region" description="Polar residues" evidence="1">
    <location>
        <begin position="68"/>
        <end position="87"/>
    </location>
</feature>